<evidence type="ECO:0000259" key="6">
    <source>
        <dbReference type="SMART" id="SM00849"/>
    </source>
</evidence>
<dbReference type="GO" id="GO:0046872">
    <property type="term" value="F:metal ion binding"/>
    <property type="evidence" value="ECO:0007669"/>
    <property type="project" value="UniProtKB-KW"/>
</dbReference>
<evidence type="ECO:0000256" key="5">
    <source>
        <dbReference type="ARBA" id="ARBA00022833"/>
    </source>
</evidence>
<dbReference type="SMART" id="SM00849">
    <property type="entry name" value="Lactamase_B"/>
    <property type="match status" value="1"/>
</dbReference>
<keyword evidence="4 8" id="KW-0378">Hydrolase</keyword>
<keyword evidence="9" id="KW-1185">Reference proteome</keyword>
<dbReference type="PANTHER" id="PTHR42978">
    <property type="entry name" value="QUORUM-QUENCHING LACTONASE YTNP-RELATED-RELATED"/>
    <property type="match status" value="1"/>
</dbReference>
<protein>
    <submittedName>
        <fullName evidence="8">MBL fold hydrolase</fullName>
    </submittedName>
</protein>
<comment type="similarity">
    <text evidence="2">Belongs to the metallo-beta-lactamase superfamily.</text>
</comment>
<dbReference type="SUPFAM" id="SSF56281">
    <property type="entry name" value="Metallo-hydrolase/oxidoreductase"/>
    <property type="match status" value="1"/>
</dbReference>
<evidence type="ECO:0000313" key="9">
    <source>
        <dbReference type="Proteomes" id="UP000091897"/>
    </source>
</evidence>
<keyword evidence="3" id="KW-0479">Metal-binding</keyword>
<evidence type="ECO:0000256" key="3">
    <source>
        <dbReference type="ARBA" id="ARBA00022723"/>
    </source>
</evidence>
<evidence type="ECO:0000256" key="4">
    <source>
        <dbReference type="ARBA" id="ARBA00022801"/>
    </source>
</evidence>
<keyword evidence="5" id="KW-0862">Zinc</keyword>
<comment type="cofactor">
    <cofactor evidence="1">
        <name>Zn(2+)</name>
        <dbReference type="ChEBI" id="CHEBI:29105"/>
    </cofactor>
</comment>
<dbReference type="AlphaFoldDB" id="A0A193FQV0"/>
<dbReference type="KEGG" id="bbro:BAU06_06460"/>
<dbReference type="EMBL" id="CP016171">
    <property type="protein sequence ID" value="ANN74612.1"/>
    <property type="molecule type" value="Genomic_DNA"/>
</dbReference>
<dbReference type="RefSeq" id="WP_066358271.1">
    <property type="nucleotide sequence ID" value="NZ_CBCSFJ010000003.1"/>
</dbReference>
<evidence type="ECO:0000256" key="1">
    <source>
        <dbReference type="ARBA" id="ARBA00001947"/>
    </source>
</evidence>
<dbReference type="STRING" id="463025.BAU08_06720"/>
<dbReference type="InterPro" id="IPR051013">
    <property type="entry name" value="MBL_superfamily_lactonases"/>
</dbReference>
<sequence length="256" mass="28286">MYQLDVLINGYPGRSLFHGSLGWSTTTLLRGEGRNILVDVGAFGARHLLKKQLADVRMDPADVTDVVLTHAHYDHSVNFTLFPNATVWIGERELEWAAAQPPGFDPLPELYVRELSVSPRVRRIGDGERFLPGFTAIVAPGHTPGHLLFTVAGAAQPLLFTGDAAKNRAELLSMTVNDTYDMQASRATLELIWATWRRQADTLLIPGHDLCMRLDDKGQPVYVGERRAAMNAWFGENLEPTVIDLCCGGETARYSA</sequence>
<proteinExistence type="inferred from homology"/>
<dbReference type="PANTHER" id="PTHR42978:SF2">
    <property type="entry name" value="102 KBASES UNSTABLE REGION: FROM 1 TO 119443"/>
    <property type="match status" value="1"/>
</dbReference>
<dbReference type="Gene3D" id="3.60.15.10">
    <property type="entry name" value="Ribonuclease Z/Hydroxyacylglutathione hydrolase-like"/>
    <property type="match status" value="1"/>
</dbReference>
<dbReference type="EMBL" id="CP016170">
    <property type="protein sequence ID" value="ANN69459.1"/>
    <property type="molecule type" value="Genomic_DNA"/>
</dbReference>
<dbReference type="OrthoDB" id="9803916at2"/>
<feature type="domain" description="Metallo-beta-lactamase" evidence="6">
    <location>
        <begin position="23"/>
        <end position="208"/>
    </location>
</feature>
<name>A0A193FQV0_9BORD</name>
<dbReference type="Proteomes" id="UP000092213">
    <property type="component" value="Chromosome"/>
</dbReference>
<dbReference type="InterPro" id="IPR036866">
    <property type="entry name" value="RibonucZ/Hydroxyglut_hydro"/>
</dbReference>
<gene>
    <name evidence="7" type="ORF">BAU06_06460</name>
    <name evidence="8" type="ORF">BAU08_06720</name>
</gene>
<evidence type="ECO:0000313" key="7">
    <source>
        <dbReference type="EMBL" id="ANN69459.1"/>
    </source>
</evidence>
<organism evidence="8 10">
    <name type="scientific">Bordetella bronchialis</name>
    <dbReference type="NCBI Taxonomy" id="463025"/>
    <lineage>
        <taxon>Bacteria</taxon>
        <taxon>Pseudomonadati</taxon>
        <taxon>Pseudomonadota</taxon>
        <taxon>Betaproteobacteria</taxon>
        <taxon>Burkholderiales</taxon>
        <taxon>Alcaligenaceae</taxon>
        <taxon>Bordetella</taxon>
    </lineage>
</organism>
<reference evidence="9 10" key="1">
    <citation type="submission" date="2016-06" db="EMBL/GenBank/DDBJ databases">
        <title>Complete genome sequences of Bordetella bronchialis and Bordetella flabilis.</title>
        <authorList>
            <person name="LiPuma J.J."/>
            <person name="Spilker T."/>
        </authorList>
    </citation>
    <scope>NUCLEOTIDE SEQUENCE [LARGE SCALE GENOMIC DNA]</scope>
    <source>
        <strain evidence="8 10">AU17976</strain>
        <strain evidence="7 9">AU3182</strain>
    </source>
</reference>
<accession>A0A193FQV0</accession>
<evidence type="ECO:0000313" key="10">
    <source>
        <dbReference type="Proteomes" id="UP000092213"/>
    </source>
</evidence>
<dbReference type="GO" id="GO:0016787">
    <property type="term" value="F:hydrolase activity"/>
    <property type="evidence" value="ECO:0007669"/>
    <property type="project" value="UniProtKB-KW"/>
</dbReference>
<evidence type="ECO:0000313" key="8">
    <source>
        <dbReference type="EMBL" id="ANN74612.1"/>
    </source>
</evidence>
<dbReference type="Proteomes" id="UP000091897">
    <property type="component" value="Chromosome"/>
</dbReference>
<evidence type="ECO:0000256" key="2">
    <source>
        <dbReference type="ARBA" id="ARBA00007749"/>
    </source>
</evidence>
<dbReference type="InterPro" id="IPR001279">
    <property type="entry name" value="Metallo-B-lactamas"/>
</dbReference>
<dbReference type="Pfam" id="PF00753">
    <property type="entry name" value="Lactamase_B"/>
    <property type="match status" value="1"/>
</dbReference>